<dbReference type="EMBL" id="KZ825854">
    <property type="protein sequence ID" value="PYH95404.1"/>
    <property type="molecule type" value="Genomic_DNA"/>
</dbReference>
<gene>
    <name evidence="1" type="ORF">BO71DRAFT_204594</name>
</gene>
<proteinExistence type="predicted"/>
<sequence length="171" mass="20175">MFPLSTFYFPLDGGWMRGSPDGNPRHRSRTWPRSYGVWQASRSVQVSGRRQIWDSHATATFQASTARPAERARYFPGRHWTDHIPTGLEPSATSFLRPKPSRAEQLRHGARSLTGKRVERIVPTSHVSRSVWRRSSPLWRTCAWKYVRRTEKWHIYIHTYITYIPTYIHRQ</sequence>
<evidence type="ECO:0000313" key="2">
    <source>
        <dbReference type="Proteomes" id="UP000247810"/>
    </source>
</evidence>
<dbReference type="Proteomes" id="UP000247810">
    <property type="component" value="Unassembled WGS sequence"/>
</dbReference>
<keyword evidence="2" id="KW-1185">Reference proteome</keyword>
<accession>A0A319DDZ1</accession>
<protein>
    <submittedName>
        <fullName evidence="1">Uncharacterized protein</fullName>
    </submittedName>
</protein>
<name>A0A319DDZ1_9EURO</name>
<organism evidence="1 2">
    <name type="scientific">Aspergillus ellipticus CBS 707.79</name>
    <dbReference type="NCBI Taxonomy" id="1448320"/>
    <lineage>
        <taxon>Eukaryota</taxon>
        <taxon>Fungi</taxon>
        <taxon>Dikarya</taxon>
        <taxon>Ascomycota</taxon>
        <taxon>Pezizomycotina</taxon>
        <taxon>Eurotiomycetes</taxon>
        <taxon>Eurotiomycetidae</taxon>
        <taxon>Eurotiales</taxon>
        <taxon>Aspergillaceae</taxon>
        <taxon>Aspergillus</taxon>
        <taxon>Aspergillus subgen. Circumdati</taxon>
    </lineage>
</organism>
<dbReference type="VEuPathDB" id="FungiDB:BO71DRAFT_204594"/>
<dbReference type="AlphaFoldDB" id="A0A319DDZ1"/>
<evidence type="ECO:0000313" key="1">
    <source>
        <dbReference type="EMBL" id="PYH95404.1"/>
    </source>
</evidence>
<reference evidence="1 2" key="1">
    <citation type="submission" date="2018-02" db="EMBL/GenBank/DDBJ databases">
        <title>The genomes of Aspergillus section Nigri reveals drivers in fungal speciation.</title>
        <authorList>
            <consortium name="DOE Joint Genome Institute"/>
            <person name="Vesth T.C."/>
            <person name="Nybo J."/>
            <person name="Theobald S."/>
            <person name="Brandl J."/>
            <person name="Frisvad J.C."/>
            <person name="Nielsen K.F."/>
            <person name="Lyhne E.K."/>
            <person name="Kogle M.E."/>
            <person name="Kuo A."/>
            <person name="Riley R."/>
            <person name="Clum A."/>
            <person name="Nolan M."/>
            <person name="Lipzen A."/>
            <person name="Salamov A."/>
            <person name="Henrissat B."/>
            <person name="Wiebenga A."/>
            <person name="De vries R.P."/>
            <person name="Grigoriev I.V."/>
            <person name="Mortensen U.H."/>
            <person name="Andersen M.R."/>
            <person name="Baker S.E."/>
        </authorList>
    </citation>
    <scope>NUCLEOTIDE SEQUENCE [LARGE SCALE GENOMIC DNA]</scope>
    <source>
        <strain evidence="1 2">CBS 707.79</strain>
    </source>
</reference>